<comment type="caution">
    <text evidence="1">The sequence shown here is derived from an EMBL/GenBank/DDBJ whole genome shotgun (WGS) entry which is preliminary data.</text>
</comment>
<reference evidence="1 2" key="1">
    <citation type="submission" date="2017-01" db="EMBL/GenBank/DDBJ databases">
        <authorList>
            <person name="Varghese N."/>
            <person name="Submissions S."/>
        </authorList>
    </citation>
    <scope>NUCLEOTIDE SEQUENCE [LARGE SCALE GENOMIC DNA]</scope>
    <source>
        <strain evidence="1 2">ATCC 23464</strain>
    </source>
</reference>
<dbReference type="RefSeq" id="WP_068580655.1">
    <property type="nucleotide sequence ID" value="NZ_FTNK01000002.1"/>
</dbReference>
<dbReference type="Proteomes" id="UP000186666">
    <property type="component" value="Unassembled WGS sequence"/>
</dbReference>
<proteinExistence type="predicted"/>
<evidence type="ECO:0000313" key="2">
    <source>
        <dbReference type="Proteomes" id="UP000186666"/>
    </source>
</evidence>
<sequence length="151" mass="17972">MKKRWIVTLTLMLAILMLIGINRLINSESEIWLSIDKHEWENFESFAGTGMYFFEENNKKYCLFMLYGSGVPVMGHYKSEVKIKSNQEIEIEIPNQLMDLKTTDQELQRYVIQLNQGNLIMNKKVYTVSKVPKNYKYIKEISWLDKWNYAI</sequence>
<dbReference type="EMBL" id="FTNK01000002">
    <property type="protein sequence ID" value="SIQ46327.1"/>
    <property type="molecule type" value="Genomic_DNA"/>
</dbReference>
<protein>
    <submittedName>
        <fullName evidence="1">Uncharacterized protein</fullName>
    </submittedName>
</protein>
<evidence type="ECO:0000313" key="1">
    <source>
        <dbReference type="EMBL" id="SIQ46327.1"/>
    </source>
</evidence>
<name>A0ABY1JMG5_9BACL</name>
<accession>A0ABY1JMG5</accession>
<keyword evidence="2" id="KW-1185">Reference proteome</keyword>
<gene>
    <name evidence="1" type="ORF">SAMN05421578_102103</name>
</gene>
<organism evidence="1 2">
    <name type="scientific">Paenibacillus macquariensis</name>
    <dbReference type="NCBI Taxonomy" id="948756"/>
    <lineage>
        <taxon>Bacteria</taxon>
        <taxon>Bacillati</taxon>
        <taxon>Bacillota</taxon>
        <taxon>Bacilli</taxon>
        <taxon>Bacillales</taxon>
        <taxon>Paenibacillaceae</taxon>
        <taxon>Paenibacillus</taxon>
    </lineage>
</organism>